<sequence>MSDGASWEAEAHDQARIYQAARDLHITHQHGDDRTPRTAPRLSLRHLLSCFDEAPLPLSVLSSEAFAAVRIPELPAERVAAEVRELTDRAGAAGEPPVPCVRADAAAVAESARELTDEVRAQLCGYAAALLDHALLRSPDGTAPDLFAPHAMALLWRAGREPSRAATVARRVRDAYAAAGRYEEGLPFAVRLVESSGAGAELADVLALGRLQVGCGDFGDAEAVLRPVLDRAEREAGGRGLSLAGHTGPSIAEILRENADGPFTGRLSPADCHVLTQIADVQHAVADALYGLRRYAECERLLHTAAGLRWRVQGAAHPARLLAQLHRARALGQQRLWHEAFALVHDALIYRDRAELEGDRPRDAALLRLVHAEVTAAAVRSLRDEGASRSRGVGMFPAPVVRFLDRTMGPHTRPEKLTWADAVQLAGEAVRACDRAFGAAHPHARTARTLLEQARREQGSAP</sequence>
<dbReference type="InterPro" id="IPR011990">
    <property type="entry name" value="TPR-like_helical_dom_sf"/>
</dbReference>
<dbReference type="AlphaFoldDB" id="A0A3S9Y560"/>
<protein>
    <recommendedName>
        <fullName evidence="3">Tetratricopeptide repeat protein</fullName>
    </recommendedName>
</protein>
<dbReference type="EMBL" id="CP029042">
    <property type="protein sequence ID" value="AZS70120.1"/>
    <property type="molecule type" value="Genomic_DNA"/>
</dbReference>
<gene>
    <name evidence="1" type="ORF">DDE74_03450</name>
</gene>
<dbReference type="Gene3D" id="1.25.40.10">
    <property type="entry name" value="Tetratricopeptide repeat domain"/>
    <property type="match status" value="1"/>
</dbReference>
<dbReference type="Proteomes" id="UP000275579">
    <property type="component" value="Chromosome"/>
</dbReference>
<evidence type="ECO:0008006" key="3">
    <source>
        <dbReference type="Google" id="ProtNLM"/>
    </source>
</evidence>
<evidence type="ECO:0000313" key="1">
    <source>
        <dbReference type="EMBL" id="AZS70120.1"/>
    </source>
</evidence>
<organism evidence="1 2">
    <name type="scientific">Streptomyces lydicus</name>
    <dbReference type="NCBI Taxonomy" id="47763"/>
    <lineage>
        <taxon>Bacteria</taxon>
        <taxon>Bacillati</taxon>
        <taxon>Actinomycetota</taxon>
        <taxon>Actinomycetes</taxon>
        <taxon>Kitasatosporales</taxon>
        <taxon>Streptomycetaceae</taxon>
        <taxon>Streptomyces</taxon>
    </lineage>
</organism>
<dbReference type="RefSeq" id="WP_127149342.1">
    <property type="nucleotide sequence ID" value="NZ_CP029042.1"/>
</dbReference>
<reference evidence="1 2" key="1">
    <citation type="submission" date="2018-04" db="EMBL/GenBank/DDBJ databases">
        <title>Complete genome sequences of Streptomyces lydicus strain WYEC and characterization of antagonistic properties of biological control agents.</title>
        <authorList>
            <person name="Mariita R.M."/>
            <person name="Sello J.K."/>
        </authorList>
    </citation>
    <scope>NUCLEOTIDE SEQUENCE [LARGE SCALE GENOMIC DNA]</scope>
    <source>
        <strain evidence="1 2">WYEC 108</strain>
    </source>
</reference>
<name>A0A3S9Y560_9ACTN</name>
<accession>A0A3S9Y560</accession>
<evidence type="ECO:0000313" key="2">
    <source>
        <dbReference type="Proteomes" id="UP000275579"/>
    </source>
</evidence>
<proteinExistence type="predicted"/>